<proteinExistence type="predicted"/>
<feature type="chain" id="PRO_5040389062" description="Mesoderm development candidate 2" evidence="2">
    <location>
        <begin position="20"/>
        <end position="208"/>
    </location>
</feature>
<dbReference type="EMBL" id="JAKOGI010000017">
    <property type="protein sequence ID" value="KAJ8450240.1"/>
    <property type="molecule type" value="Genomic_DNA"/>
</dbReference>
<reference evidence="3" key="1">
    <citation type="submission" date="2022-04" db="EMBL/GenBank/DDBJ databases">
        <title>Carnegiea gigantea Genome sequencing and assembly v2.</title>
        <authorList>
            <person name="Copetti D."/>
            <person name="Sanderson M.J."/>
            <person name="Burquez A."/>
            <person name="Wojciechowski M.F."/>
        </authorList>
    </citation>
    <scope>NUCLEOTIDE SEQUENCE</scope>
    <source>
        <strain evidence="3">SGP5-SGP5p</strain>
        <tissue evidence="3">Aerial part</tissue>
    </source>
</reference>
<dbReference type="AlphaFoldDB" id="A0A9Q1QS29"/>
<protein>
    <recommendedName>
        <fullName evidence="5">Mesoderm development candidate 2</fullName>
    </recommendedName>
</protein>
<evidence type="ECO:0000256" key="2">
    <source>
        <dbReference type="SAM" id="SignalP"/>
    </source>
</evidence>
<feature type="region of interest" description="Disordered" evidence="1">
    <location>
        <begin position="188"/>
        <end position="208"/>
    </location>
</feature>
<dbReference type="PANTHER" id="PTHR36357">
    <property type="entry name" value="OS03G0148300 PROTEIN"/>
    <property type="match status" value="1"/>
</dbReference>
<dbReference type="OrthoDB" id="75833at2759"/>
<gene>
    <name evidence="3" type="ORF">Cgig2_033434</name>
</gene>
<accession>A0A9Q1QS29</accession>
<organism evidence="3 4">
    <name type="scientific">Carnegiea gigantea</name>
    <dbReference type="NCBI Taxonomy" id="171969"/>
    <lineage>
        <taxon>Eukaryota</taxon>
        <taxon>Viridiplantae</taxon>
        <taxon>Streptophyta</taxon>
        <taxon>Embryophyta</taxon>
        <taxon>Tracheophyta</taxon>
        <taxon>Spermatophyta</taxon>
        <taxon>Magnoliopsida</taxon>
        <taxon>eudicotyledons</taxon>
        <taxon>Gunneridae</taxon>
        <taxon>Pentapetalae</taxon>
        <taxon>Caryophyllales</taxon>
        <taxon>Cactineae</taxon>
        <taxon>Cactaceae</taxon>
        <taxon>Cactoideae</taxon>
        <taxon>Echinocereeae</taxon>
        <taxon>Carnegiea</taxon>
    </lineage>
</organism>
<name>A0A9Q1QS29_9CARY</name>
<evidence type="ECO:0000313" key="4">
    <source>
        <dbReference type="Proteomes" id="UP001153076"/>
    </source>
</evidence>
<dbReference type="Gene3D" id="3.30.70.260">
    <property type="match status" value="1"/>
</dbReference>
<sequence length="208" mass="23507">MTNQTPRTFSLLFLTVLLALNLTTRFPSPKFAGAGKIHIPDDLDDVIDEEEDDEWKNWGKKKSKSPQFDVDPSDLDKMEPSQIQAELMKHQTGPIFGFVKLRLGVKRTPDVVSETAIKWMKVLKTGGLDVRFVGMDVTTIMFSTEAGQDMDELKEFILEQPDAYEVKIGNNVYRRPGDPPLEEVIEKLRSQKDNADGPAPDKRGKDEL</sequence>
<dbReference type="PANTHER" id="PTHR36357:SF1">
    <property type="entry name" value="OS03G0148300 PROTEIN"/>
    <property type="match status" value="1"/>
</dbReference>
<keyword evidence="4" id="KW-1185">Reference proteome</keyword>
<evidence type="ECO:0008006" key="5">
    <source>
        <dbReference type="Google" id="ProtNLM"/>
    </source>
</evidence>
<keyword evidence="2" id="KW-0732">Signal</keyword>
<dbReference type="Proteomes" id="UP001153076">
    <property type="component" value="Unassembled WGS sequence"/>
</dbReference>
<evidence type="ECO:0000256" key="1">
    <source>
        <dbReference type="SAM" id="MobiDB-lite"/>
    </source>
</evidence>
<comment type="caution">
    <text evidence="3">The sequence shown here is derived from an EMBL/GenBank/DDBJ whole genome shotgun (WGS) entry which is preliminary data.</text>
</comment>
<feature type="signal peptide" evidence="2">
    <location>
        <begin position="1"/>
        <end position="19"/>
    </location>
</feature>
<evidence type="ECO:0000313" key="3">
    <source>
        <dbReference type="EMBL" id="KAJ8450240.1"/>
    </source>
</evidence>